<dbReference type="PRINTS" id="PR00046">
    <property type="entry name" value="SIGMA70FCT"/>
</dbReference>
<evidence type="ECO:0000256" key="4">
    <source>
        <dbReference type="ARBA" id="ARBA00023163"/>
    </source>
</evidence>
<proteinExistence type="predicted"/>
<evidence type="ECO:0000313" key="7">
    <source>
        <dbReference type="EMBL" id="HIT94172.1"/>
    </source>
</evidence>
<dbReference type="PROSITE" id="PS00715">
    <property type="entry name" value="SIGMA70_1"/>
    <property type="match status" value="1"/>
</dbReference>
<dbReference type="NCBIfam" id="TIGR02937">
    <property type="entry name" value="sigma70-ECF"/>
    <property type="match status" value="1"/>
</dbReference>
<comment type="caution">
    <text evidence="7">The sequence shown here is derived from an EMBL/GenBank/DDBJ whole genome shotgun (WGS) entry which is preliminary data.</text>
</comment>
<reference evidence="7" key="1">
    <citation type="submission" date="2020-10" db="EMBL/GenBank/DDBJ databases">
        <authorList>
            <person name="Gilroy R."/>
        </authorList>
    </citation>
    <scope>NUCLEOTIDE SEQUENCE</scope>
    <source>
        <strain evidence="7">ChiBcec7-5410</strain>
    </source>
</reference>
<dbReference type="Gene3D" id="1.10.10.10">
    <property type="entry name" value="Winged helix-like DNA-binding domain superfamily/Winged helix DNA-binding domain"/>
    <property type="match status" value="2"/>
</dbReference>
<dbReference type="CDD" id="cd06171">
    <property type="entry name" value="Sigma70_r4"/>
    <property type="match status" value="1"/>
</dbReference>
<dbReference type="GO" id="GO:0003677">
    <property type="term" value="F:DNA binding"/>
    <property type="evidence" value="ECO:0007669"/>
    <property type="project" value="UniProtKB-KW"/>
</dbReference>
<sequence>MTRQYTGQEQPSQAAPDKSSQSAPGREERDQFILANMGLVHALAHRLKGRGIEYEELVSAGCVGLLKAADGFEPERGLKFSTYAVPVILGEMKRLFRDGGTVKVSRSLKELSLRVLREKERISVQLGREPRLEELAASLQIDTALCGEALSVSLPAISLTVDHDDDEGGQLDLPVQSPEELLTDRLTLQQLLGELEPKDRKLIILRYFREKTQVETAALLGMTQVQVSRREKKLLQQMREKMV</sequence>
<keyword evidence="4" id="KW-0804">Transcription</keyword>
<evidence type="ECO:0000259" key="6">
    <source>
        <dbReference type="PROSITE" id="PS00715"/>
    </source>
</evidence>
<dbReference type="InterPro" id="IPR000943">
    <property type="entry name" value="RNA_pol_sigma70"/>
</dbReference>
<dbReference type="InterPro" id="IPR007630">
    <property type="entry name" value="RNA_pol_sigma70_r4"/>
</dbReference>
<dbReference type="InterPro" id="IPR014284">
    <property type="entry name" value="RNA_pol_sigma-70_dom"/>
</dbReference>
<feature type="domain" description="RNA polymerase sigma-70" evidence="6">
    <location>
        <begin position="56"/>
        <end position="69"/>
    </location>
</feature>
<name>A0A9D1H5B8_9FIRM</name>
<evidence type="ECO:0000256" key="5">
    <source>
        <dbReference type="SAM" id="MobiDB-lite"/>
    </source>
</evidence>
<feature type="compositionally biased region" description="Polar residues" evidence="5">
    <location>
        <begin position="1"/>
        <end position="23"/>
    </location>
</feature>
<dbReference type="Pfam" id="PF04542">
    <property type="entry name" value="Sigma70_r2"/>
    <property type="match status" value="1"/>
</dbReference>
<dbReference type="Proteomes" id="UP000824160">
    <property type="component" value="Unassembled WGS sequence"/>
</dbReference>
<dbReference type="InterPro" id="IPR007627">
    <property type="entry name" value="RNA_pol_sigma70_r2"/>
</dbReference>
<protein>
    <submittedName>
        <fullName evidence="7">Sigma-70 family RNA polymerase sigma factor</fullName>
    </submittedName>
</protein>
<keyword evidence="3" id="KW-0238">DNA-binding</keyword>
<accession>A0A9D1H5B8</accession>
<evidence type="ECO:0000256" key="1">
    <source>
        <dbReference type="ARBA" id="ARBA00023015"/>
    </source>
</evidence>
<dbReference type="AlphaFoldDB" id="A0A9D1H5B8"/>
<evidence type="ECO:0000313" key="8">
    <source>
        <dbReference type="Proteomes" id="UP000824160"/>
    </source>
</evidence>
<dbReference type="SUPFAM" id="SSF88946">
    <property type="entry name" value="Sigma2 domain of RNA polymerase sigma factors"/>
    <property type="match status" value="1"/>
</dbReference>
<organism evidence="7 8">
    <name type="scientific">Candidatus Faecivivens stercoripullorum</name>
    <dbReference type="NCBI Taxonomy" id="2840805"/>
    <lineage>
        <taxon>Bacteria</taxon>
        <taxon>Bacillati</taxon>
        <taxon>Bacillota</taxon>
        <taxon>Clostridia</taxon>
        <taxon>Eubacteriales</taxon>
        <taxon>Oscillospiraceae</taxon>
        <taxon>Oscillospiraceae incertae sedis</taxon>
        <taxon>Candidatus Faecivivens</taxon>
    </lineage>
</organism>
<feature type="region of interest" description="Disordered" evidence="5">
    <location>
        <begin position="1"/>
        <end position="27"/>
    </location>
</feature>
<evidence type="ECO:0000256" key="3">
    <source>
        <dbReference type="ARBA" id="ARBA00023125"/>
    </source>
</evidence>
<dbReference type="GO" id="GO:0016987">
    <property type="term" value="F:sigma factor activity"/>
    <property type="evidence" value="ECO:0007669"/>
    <property type="project" value="UniProtKB-KW"/>
</dbReference>
<evidence type="ECO:0000256" key="2">
    <source>
        <dbReference type="ARBA" id="ARBA00023082"/>
    </source>
</evidence>
<dbReference type="GO" id="GO:0006352">
    <property type="term" value="P:DNA-templated transcription initiation"/>
    <property type="evidence" value="ECO:0007669"/>
    <property type="project" value="InterPro"/>
</dbReference>
<keyword evidence="2" id="KW-0731">Sigma factor</keyword>
<dbReference type="InterPro" id="IPR013325">
    <property type="entry name" value="RNA_pol_sigma_r2"/>
</dbReference>
<dbReference type="Pfam" id="PF04539">
    <property type="entry name" value="Sigma70_r3"/>
    <property type="match status" value="1"/>
</dbReference>
<gene>
    <name evidence="7" type="ORF">IAC43_03225</name>
</gene>
<dbReference type="Pfam" id="PF04545">
    <property type="entry name" value="Sigma70_r4"/>
    <property type="match status" value="1"/>
</dbReference>
<dbReference type="PANTHER" id="PTHR30603:SF17">
    <property type="entry name" value="RNA POLYMERASE SIGMA-G FACTOR"/>
    <property type="match status" value="1"/>
</dbReference>
<dbReference type="EMBL" id="DVLW01000088">
    <property type="protein sequence ID" value="HIT94172.1"/>
    <property type="molecule type" value="Genomic_DNA"/>
</dbReference>
<dbReference type="InterPro" id="IPR007624">
    <property type="entry name" value="RNA_pol_sigma70_r3"/>
</dbReference>
<dbReference type="InterPro" id="IPR036388">
    <property type="entry name" value="WH-like_DNA-bd_sf"/>
</dbReference>
<dbReference type="InterPro" id="IPR050239">
    <property type="entry name" value="Sigma-70_RNA_pol_init_factors"/>
</dbReference>
<keyword evidence="1" id="KW-0805">Transcription regulation</keyword>
<dbReference type="InterPro" id="IPR013324">
    <property type="entry name" value="RNA_pol_sigma_r3/r4-like"/>
</dbReference>
<dbReference type="Gene3D" id="1.20.120.1810">
    <property type="match status" value="1"/>
</dbReference>
<dbReference type="SUPFAM" id="SSF88659">
    <property type="entry name" value="Sigma3 and sigma4 domains of RNA polymerase sigma factors"/>
    <property type="match status" value="2"/>
</dbReference>
<dbReference type="PANTHER" id="PTHR30603">
    <property type="entry name" value="RNA POLYMERASE SIGMA FACTOR RPO"/>
    <property type="match status" value="1"/>
</dbReference>
<reference evidence="7" key="2">
    <citation type="journal article" date="2021" name="PeerJ">
        <title>Extensive microbial diversity within the chicken gut microbiome revealed by metagenomics and culture.</title>
        <authorList>
            <person name="Gilroy R."/>
            <person name="Ravi A."/>
            <person name="Getino M."/>
            <person name="Pursley I."/>
            <person name="Horton D.L."/>
            <person name="Alikhan N.F."/>
            <person name="Baker D."/>
            <person name="Gharbi K."/>
            <person name="Hall N."/>
            <person name="Watson M."/>
            <person name="Adriaenssens E.M."/>
            <person name="Foster-Nyarko E."/>
            <person name="Jarju S."/>
            <person name="Secka A."/>
            <person name="Antonio M."/>
            <person name="Oren A."/>
            <person name="Chaudhuri R.R."/>
            <person name="La Ragione R."/>
            <person name="Hildebrand F."/>
            <person name="Pallen M.J."/>
        </authorList>
    </citation>
    <scope>NUCLEOTIDE SEQUENCE</scope>
    <source>
        <strain evidence="7">ChiBcec7-5410</strain>
    </source>
</reference>